<dbReference type="PANTHER" id="PTHR21240">
    <property type="entry name" value="2-AMINO-3-CARBOXYLMUCONATE-6-SEMIALDEHYDE DECARBOXYLASE"/>
    <property type="match status" value="1"/>
</dbReference>
<comment type="caution">
    <text evidence="3">The sequence shown here is derived from an EMBL/GenBank/DDBJ whole genome shotgun (WGS) entry which is preliminary data.</text>
</comment>
<dbReference type="EMBL" id="SACN01000004">
    <property type="protein sequence ID" value="RVT89766.1"/>
    <property type="molecule type" value="Genomic_DNA"/>
</dbReference>
<evidence type="ECO:0000313" key="4">
    <source>
        <dbReference type="Proteomes" id="UP000282971"/>
    </source>
</evidence>
<evidence type="ECO:0000256" key="1">
    <source>
        <dbReference type="ARBA" id="ARBA00023239"/>
    </source>
</evidence>
<proteinExistence type="predicted"/>
<dbReference type="InterPro" id="IPR032465">
    <property type="entry name" value="ACMSD"/>
</dbReference>
<dbReference type="Pfam" id="PF04909">
    <property type="entry name" value="Amidohydro_2"/>
    <property type="match status" value="1"/>
</dbReference>
<dbReference type="GO" id="GO:0019748">
    <property type="term" value="P:secondary metabolic process"/>
    <property type="evidence" value="ECO:0007669"/>
    <property type="project" value="TreeGrafter"/>
</dbReference>
<name>A0A437LWL9_9SPHN</name>
<accession>A0A437LWL9</accession>
<reference evidence="3 4" key="1">
    <citation type="submission" date="2019-01" db="EMBL/GenBank/DDBJ databases">
        <authorList>
            <person name="Chen W.-M."/>
        </authorList>
    </citation>
    <scope>NUCLEOTIDE SEQUENCE [LARGE SCALE GENOMIC DNA]</scope>
    <source>
        <strain evidence="3 4">CCP-7</strain>
    </source>
</reference>
<dbReference type="OrthoDB" id="9799024at2"/>
<dbReference type="GO" id="GO:0016787">
    <property type="term" value="F:hydrolase activity"/>
    <property type="evidence" value="ECO:0007669"/>
    <property type="project" value="UniProtKB-KW"/>
</dbReference>
<keyword evidence="4" id="KW-1185">Reference proteome</keyword>
<evidence type="ECO:0000313" key="3">
    <source>
        <dbReference type="EMBL" id="RVT89766.1"/>
    </source>
</evidence>
<dbReference type="InterPro" id="IPR006680">
    <property type="entry name" value="Amidohydro-rel"/>
</dbReference>
<evidence type="ECO:0000259" key="2">
    <source>
        <dbReference type="Pfam" id="PF04909"/>
    </source>
</evidence>
<dbReference type="GO" id="GO:0005737">
    <property type="term" value="C:cytoplasm"/>
    <property type="evidence" value="ECO:0007669"/>
    <property type="project" value="TreeGrafter"/>
</dbReference>
<dbReference type="PANTHER" id="PTHR21240:SF28">
    <property type="entry name" value="ISO-OROTATE DECARBOXYLASE (EUROFUNG)"/>
    <property type="match status" value="1"/>
</dbReference>
<dbReference type="SUPFAM" id="SSF51556">
    <property type="entry name" value="Metallo-dependent hydrolases"/>
    <property type="match status" value="1"/>
</dbReference>
<organism evidence="3 4">
    <name type="scientific">Sphingomonas crocodyli</name>
    <dbReference type="NCBI Taxonomy" id="1979270"/>
    <lineage>
        <taxon>Bacteria</taxon>
        <taxon>Pseudomonadati</taxon>
        <taxon>Pseudomonadota</taxon>
        <taxon>Alphaproteobacteria</taxon>
        <taxon>Sphingomonadales</taxon>
        <taxon>Sphingomonadaceae</taxon>
        <taxon>Sphingomonas</taxon>
    </lineage>
</organism>
<dbReference type="AlphaFoldDB" id="A0A437LWL9"/>
<protein>
    <submittedName>
        <fullName evidence="3">Amidohydrolase</fullName>
    </submittedName>
</protein>
<keyword evidence="1" id="KW-0456">Lyase</keyword>
<sequence>MDAFVKPAALTGIPVIDADTHHAEPYDLWTTRAPAKYKDRVPQVKEVDGELCWVIDGDKRMGPAFPTCTIRRDGTKAYGMELTTWKFDEVFEGSHNAKARVAYMDSAGISAQICYPNLLGFGNQKGMGVDPDLRLATTKIYNDAMAEMQAESGNRIYPMALLPWWDMKETVAEAERARAMGLRGVNTHSEPQNNGYQVLSGEYWTPLWDFLEDTGMPLNFHIGGGFSSHEWFGEGYWPNQTPTEKLAFGSSLLFFANYRLFANIFISRWLESRPKLKIVSVESGVGWIPFLLENIEYQMKEARSDYQASPTEIFKRQIYACSWFERKNLVEDARRIGTDNVMFQTDFPHPVCLYPDALDYMSEAAATFTETERRKVFGGNAARVYSIDLESLG</sequence>
<dbReference type="Gene3D" id="3.20.20.140">
    <property type="entry name" value="Metal-dependent hydrolases"/>
    <property type="match status" value="1"/>
</dbReference>
<dbReference type="RefSeq" id="WP_127745931.1">
    <property type="nucleotide sequence ID" value="NZ_SACN01000004.1"/>
</dbReference>
<dbReference type="GO" id="GO:0016831">
    <property type="term" value="F:carboxy-lyase activity"/>
    <property type="evidence" value="ECO:0007669"/>
    <property type="project" value="InterPro"/>
</dbReference>
<keyword evidence="3" id="KW-0378">Hydrolase</keyword>
<gene>
    <name evidence="3" type="ORF">EOD43_20525</name>
</gene>
<dbReference type="Proteomes" id="UP000282971">
    <property type="component" value="Unassembled WGS sequence"/>
</dbReference>
<dbReference type="InterPro" id="IPR032466">
    <property type="entry name" value="Metal_Hydrolase"/>
</dbReference>
<feature type="domain" description="Amidohydrolase-related" evidence="2">
    <location>
        <begin position="97"/>
        <end position="386"/>
    </location>
</feature>